<feature type="domain" description="Type III secretion system flagellar brake protein YcgR PilZN" evidence="2">
    <location>
        <begin position="15"/>
        <end position="96"/>
    </location>
</feature>
<dbReference type="eggNOG" id="COG5581">
    <property type="taxonomic scope" value="Bacteria"/>
</dbReference>
<evidence type="ECO:0000313" key="3">
    <source>
        <dbReference type="EMBL" id="KHM52123.1"/>
    </source>
</evidence>
<dbReference type="EMBL" id="JSCE01000133">
    <property type="protein sequence ID" value="KHM52123.1"/>
    <property type="molecule type" value="Genomic_DNA"/>
</dbReference>
<protein>
    <recommendedName>
        <fullName evidence="5">Pilus assembly protein PilZ</fullName>
    </recommendedName>
</protein>
<reference evidence="3 4" key="1">
    <citation type="journal article" date="2013" name="PLoS ONE">
        <title>Identification and characterization of three novel lipases belonging to families II and V from Anaerovibrio lipolyticus 5ST.</title>
        <authorList>
            <person name="Prive F."/>
            <person name="Kaderbhai N.N."/>
            <person name="Girdwood S."/>
            <person name="Worgan H.J."/>
            <person name="Pinloche E."/>
            <person name="Scollan N.D."/>
            <person name="Huws S.A."/>
            <person name="Newbold C.J."/>
        </authorList>
    </citation>
    <scope>NUCLEOTIDE SEQUENCE [LARGE SCALE GENOMIC DNA]</scope>
    <source>
        <strain evidence="3 4">5S</strain>
    </source>
</reference>
<comment type="caution">
    <text evidence="3">The sequence shown here is derived from an EMBL/GenBank/DDBJ whole genome shotgun (WGS) entry which is preliminary data.</text>
</comment>
<dbReference type="AlphaFoldDB" id="A0A0B2JZG9"/>
<organism evidence="3 4">
    <name type="scientific">Anaerovibrio lipolyticus</name>
    <dbReference type="NCBI Taxonomy" id="82374"/>
    <lineage>
        <taxon>Bacteria</taxon>
        <taxon>Bacillati</taxon>
        <taxon>Bacillota</taxon>
        <taxon>Negativicutes</taxon>
        <taxon>Selenomonadales</taxon>
        <taxon>Selenomonadaceae</taxon>
        <taxon>Anaerovibrio</taxon>
    </lineage>
</organism>
<gene>
    <name evidence="3" type="ORF">NZ47_06600</name>
</gene>
<dbReference type="Pfam" id="PF12945">
    <property type="entry name" value="PilZNR"/>
    <property type="match status" value="1"/>
</dbReference>
<dbReference type="InterPro" id="IPR009926">
    <property type="entry name" value="T3SS_YcgR_PilZN"/>
</dbReference>
<evidence type="ECO:0000313" key="4">
    <source>
        <dbReference type="Proteomes" id="UP000030993"/>
    </source>
</evidence>
<evidence type="ECO:0000259" key="2">
    <source>
        <dbReference type="Pfam" id="PF12945"/>
    </source>
</evidence>
<sequence length="226" mass="25872">MKRAEIVKANKVLRFGQRAQVSLMDDTRFYNSRIEDMKDNYMVLAMPVDDKHRPLIPEVGTNVICKVLDERCFYLFRAVFMDKGIENIPVWYISRPEEVEKAQNREFVRVKATLPVVVRPVNQEGALEEMVVTSSVDISGGGVCFAFKRPLPVDTKVAIELDDIPDVGLLKLMCRVARCAEIDVNGEKVYHIGTEFLSIDRNVQNRLIRYIFHLQRKGLAKGIDNL</sequence>
<name>A0A0B2JZG9_9FIRM</name>
<evidence type="ECO:0008006" key="5">
    <source>
        <dbReference type="Google" id="ProtNLM"/>
    </source>
</evidence>
<dbReference type="STRING" id="82374.NZ47_06600"/>
<dbReference type="SUPFAM" id="SSF141371">
    <property type="entry name" value="PilZ domain-like"/>
    <property type="match status" value="1"/>
</dbReference>
<evidence type="ECO:0000259" key="1">
    <source>
        <dbReference type="Pfam" id="PF07238"/>
    </source>
</evidence>
<dbReference type="GO" id="GO:0035438">
    <property type="term" value="F:cyclic-di-GMP binding"/>
    <property type="evidence" value="ECO:0007669"/>
    <property type="project" value="InterPro"/>
</dbReference>
<keyword evidence="4" id="KW-1185">Reference proteome</keyword>
<feature type="domain" description="PilZ" evidence="1">
    <location>
        <begin position="103"/>
        <end position="212"/>
    </location>
</feature>
<dbReference type="Pfam" id="PF07238">
    <property type="entry name" value="PilZ"/>
    <property type="match status" value="1"/>
</dbReference>
<dbReference type="Proteomes" id="UP000030993">
    <property type="component" value="Unassembled WGS sequence"/>
</dbReference>
<dbReference type="Gene3D" id="2.40.10.220">
    <property type="entry name" value="predicted glycosyltransferase like domains"/>
    <property type="match status" value="1"/>
</dbReference>
<proteinExistence type="predicted"/>
<accession>A0A0B2JZG9</accession>
<dbReference type="InterPro" id="IPR009875">
    <property type="entry name" value="PilZ_domain"/>
</dbReference>
<dbReference type="RefSeq" id="WP_039208058.1">
    <property type="nucleotide sequence ID" value="NZ_JSCE01000133.1"/>
</dbReference>